<gene>
    <name evidence="1" type="ORF">GTZ93_36620</name>
</gene>
<dbReference type="AlphaFoldDB" id="A0A7X4YHD3"/>
<dbReference type="EMBL" id="JAAAPK010000013">
    <property type="protein sequence ID" value="NBC45340.1"/>
    <property type="molecule type" value="Genomic_DNA"/>
</dbReference>
<keyword evidence="2" id="KW-1185">Reference proteome</keyword>
<comment type="caution">
    <text evidence="1">The sequence shown here is derived from an EMBL/GenBank/DDBJ whole genome shotgun (WGS) entry which is preliminary data.</text>
</comment>
<name>A0A7X4YHD3_9BACT</name>
<organism evidence="1 2">
    <name type="scientific">Corallococcus exiguus</name>
    <dbReference type="NCBI Taxonomy" id="83462"/>
    <lineage>
        <taxon>Bacteria</taxon>
        <taxon>Pseudomonadati</taxon>
        <taxon>Myxococcota</taxon>
        <taxon>Myxococcia</taxon>
        <taxon>Myxococcales</taxon>
        <taxon>Cystobacterineae</taxon>
        <taxon>Myxococcaceae</taxon>
        <taxon>Corallococcus</taxon>
    </lineage>
</organism>
<proteinExistence type="predicted"/>
<dbReference type="RefSeq" id="WP_161663274.1">
    <property type="nucleotide sequence ID" value="NZ_CBCSLE010000027.1"/>
</dbReference>
<protein>
    <submittedName>
        <fullName evidence="1">Uncharacterized protein</fullName>
    </submittedName>
</protein>
<evidence type="ECO:0000313" key="1">
    <source>
        <dbReference type="EMBL" id="NBC45340.1"/>
    </source>
</evidence>
<accession>A0A7X4YHD3</accession>
<sequence>MIFVTHYHGGKQLNVFNYAVNAANGDIRFQRGYGNQWGRYNAPVTSREIVFMAG</sequence>
<evidence type="ECO:0000313" key="2">
    <source>
        <dbReference type="Proteomes" id="UP000537825"/>
    </source>
</evidence>
<reference evidence="1 2" key="1">
    <citation type="submission" date="2020-01" db="EMBL/GenBank/DDBJ databases">
        <title>The draft genome sequence of Corallococcus exiguus DSM 14696.</title>
        <authorList>
            <person name="Zhang X."/>
            <person name="Zhu H."/>
        </authorList>
    </citation>
    <scope>NUCLEOTIDE SEQUENCE [LARGE SCALE GENOMIC DNA]</scope>
    <source>
        <strain evidence="1 2">DSM 14696</strain>
    </source>
</reference>
<dbReference type="Proteomes" id="UP000537825">
    <property type="component" value="Unassembled WGS sequence"/>
</dbReference>